<feature type="compositionally biased region" description="Pro residues" evidence="1">
    <location>
        <begin position="408"/>
        <end position="429"/>
    </location>
</feature>
<feature type="compositionally biased region" description="Pro residues" evidence="1">
    <location>
        <begin position="307"/>
        <end position="340"/>
    </location>
</feature>
<name>A0A6M0SGG0_9CYAN</name>
<reference evidence="4 5" key="1">
    <citation type="journal article" date="2020" name="Microb. Ecol.">
        <title>Ecogenomics of the Marine Benthic Filamentous Cyanobacterium Adonisia.</title>
        <authorList>
            <person name="Walter J.M."/>
            <person name="Coutinho F.H."/>
            <person name="Leomil L."/>
            <person name="Hargreaves P.I."/>
            <person name="Campeao M.E."/>
            <person name="Vieira V.V."/>
            <person name="Silva B.S."/>
            <person name="Fistarol G.O."/>
            <person name="Salomon P.S."/>
            <person name="Sawabe T."/>
            <person name="Mino S."/>
            <person name="Hosokawa M."/>
            <person name="Miyashita H."/>
            <person name="Maruyama F."/>
            <person name="van Verk M.C."/>
            <person name="Dutilh B.E."/>
            <person name="Thompson C.C."/>
            <person name="Thompson F.L."/>
        </authorList>
    </citation>
    <scope>NUCLEOTIDE SEQUENCE [LARGE SCALE GENOMIC DNA]</scope>
    <source>
        <strain evidence="4 5">CCMR0082</strain>
    </source>
</reference>
<dbReference type="InterPro" id="IPR006860">
    <property type="entry name" value="FecR"/>
</dbReference>
<feature type="chain" id="PRO_5027073035" description="FecR protein domain-containing protein" evidence="2">
    <location>
        <begin position="33"/>
        <end position="518"/>
    </location>
</feature>
<dbReference type="Pfam" id="PF04773">
    <property type="entry name" value="FecR"/>
    <property type="match status" value="1"/>
</dbReference>
<evidence type="ECO:0000259" key="3">
    <source>
        <dbReference type="Pfam" id="PF04773"/>
    </source>
</evidence>
<dbReference type="RefSeq" id="WP_163670924.1">
    <property type="nucleotide sequence ID" value="NZ_QZCE01000002.1"/>
</dbReference>
<feature type="domain" description="FecR protein" evidence="3">
    <location>
        <begin position="70"/>
        <end position="143"/>
    </location>
</feature>
<feature type="compositionally biased region" description="Pro residues" evidence="1">
    <location>
        <begin position="445"/>
        <end position="458"/>
    </location>
</feature>
<dbReference type="EMBL" id="QZCE01000002">
    <property type="protein sequence ID" value="NEZ67670.1"/>
    <property type="molecule type" value="Genomic_DNA"/>
</dbReference>
<dbReference type="Proteomes" id="UP000473574">
    <property type="component" value="Unassembled WGS sequence"/>
</dbReference>
<sequence>MEKLNVTATGRWLSLVCASLGILLALPGSASAQSALTWARIELTRNQVQLFTDGRSRRARVSDVLGVGDALSTARRARAELRFNDGSLARIGESAVFQFTPNTRNFRLSNGTVLLLIPPGQGRTTIQTPNAVTGIHGSALFVRFVPDTNTTIIGALTNNPEGPMMAFNEDGSAQQPLYAGEMAVLHEDGRLELFSFDLHEFYATSDLVTGLLLDNPEASTGDEAIDAVRQEIQEALEGESFEDGDDVIQNPEFLSANSSNRIASSTTIPDFSLSPAADFLQQRNINERFDNTVNATVNQPDIESRRPNPPGVDRPNPQPPARPNPPTTPKPPVAPRPVEPTNPGGPTTPGGPTPGGPGDPGGPTPGGGDKPDLPIEPPNQPTPNIPAPVTPEPTEPISQPTPGVEPIAPTPQTPPEPSIPEPAPSPPVIDTPVIVGTPEPTVPGVTPPPDKPAPPIEPIAPEAVIPPDNNVENIVESPIEVVPQPETEVQIDRLPDAVAEPPVEPPAQTAPVNAPPGT</sequence>
<evidence type="ECO:0000256" key="1">
    <source>
        <dbReference type="SAM" id="MobiDB-lite"/>
    </source>
</evidence>
<feature type="compositionally biased region" description="Pro residues" evidence="1">
    <location>
        <begin position="374"/>
        <end position="394"/>
    </location>
</feature>
<feature type="signal peptide" evidence="2">
    <location>
        <begin position="1"/>
        <end position="32"/>
    </location>
</feature>
<feature type="region of interest" description="Disordered" evidence="1">
    <location>
        <begin position="497"/>
        <end position="518"/>
    </location>
</feature>
<evidence type="ECO:0000313" key="4">
    <source>
        <dbReference type="EMBL" id="NEZ67670.1"/>
    </source>
</evidence>
<feature type="compositionally biased region" description="Pro residues" evidence="1">
    <location>
        <begin position="349"/>
        <end position="363"/>
    </location>
</feature>
<comment type="caution">
    <text evidence="4">The sequence shown here is derived from an EMBL/GenBank/DDBJ whole genome shotgun (WGS) entry which is preliminary data.</text>
</comment>
<feature type="compositionally biased region" description="Low complexity" evidence="1">
    <location>
        <begin position="431"/>
        <end position="444"/>
    </location>
</feature>
<dbReference type="AlphaFoldDB" id="A0A6M0SGG0"/>
<feature type="compositionally biased region" description="Low complexity" evidence="1">
    <location>
        <begin position="497"/>
        <end position="512"/>
    </location>
</feature>
<protein>
    <recommendedName>
        <fullName evidence="3">FecR protein domain-containing protein</fullName>
    </recommendedName>
</protein>
<evidence type="ECO:0000256" key="2">
    <source>
        <dbReference type="SAM" id="SignalP"/>
    </source>
</evidence>
<evidence type="ECO:0000313" key="5">
    <source>
        <dbReference type="Proteomes" id="UP000473574"/>
    </source>
</evidence>
<accession>A0A6M0SGG0</accession>
<organism evidence="4 5">
    <name type="scientific">Adonisia turfae CCMR0082</name>
    <dbReference type="NCBI Taxonomy" id="2304604"/>
    <lineage>
        <taxon>Bacteria</taxon>
        <taxon>Bacillati</taxon>
        <taxon>Cyanobacteriota</taxon>
        <taxon>Adonisia</taxon>
        <taxon>Adonisia turfae</taxon>
    </lineage>
</organism>
<proteinExistence type="predicted"/>
<feature type="compositionally biased region" description="Polar residues" evidence="1">
    <location>
        <begin position="291"/>
        <end position="301"/>
    </location>
</feature>
<gene>
    <name evidence="4" type="ORF">D0962_33750</name>
</gene>
<feature type="region of interest" description="Disordered" evidence="1">
    <location>
        <begin position="290"/>
        <end position="465"/>
    </location>
</feature>
<keyword evidence="2" id="KW-0732">Signal</keyword>